<dbReference type="STRING" id="1184609.KILIM_005_00120"/>
<dbReference type="EMBL" id="BAHD01000005">
    <property type="protein sequence ID" value="GAB94394.1"/>
    <property type="molecule type" value="Genomic_DNA"/>
</dbReference>
<comment type="similarity">
    <text evidence="1">Belongs to the thioredoxin family. DsbA subfamily.</text>
</comment>
<feature type="compositionally biased region" description="Low complexity" evidence="6">
    <location>
        <begin position="57"/>
        <end position="66"/>
    </location>
</feature>
<accession>K6X6G9</accession>
<keyword evidence="5" id="KW-0676">Redox-active center</keyword>
<evidence type="ECO:0000256" key="7">
    <source>
        <dbReference type="SAM" id="Phobius"/>
    </source>
</evidence>
<evidence type="ECO:0000256" key="6">
    <source>
        <dbReference type="SAM" id="MobiDB-lite"/>
    </source>
</evidence>
<keyword evidence="7" id="KW-0472">Membrane</keyword>
<evidence type="ECO:0000256" key="3">
    <source>
        <dbReference type="ARBA" id="ARBA00023002"/>
    </source>
</evidence>
<protein>
    <recommendedName>
        <fullName evidence="8">Thioredoxin-like fold domain-containing protein</fullName>
    </recommendedName>
</protein>
<evidence type="ECO:0000256" key="4">
    <source>
        <dbReference type="ARBA" id="ARBA00023157"/>
    </source>
</evidence>
<dbReference type="Proteomes" id="UP000008366">
    <property type="component" value="Unassembled WGS sequence"/>
</dbReference>
<evidence type="ECO:0000256" key="5">
    <source>
        <dbReference type="ARBA" id="ARBA00023284"/>
    </source>
</evidence>
<dbReference type="GO" id="GO:0016491">
    <property type="term" value="F:oxidoreductase activity"/>
    <property type="evidence" value="ECO:0007669"/>
    <property type="project" value="UniProtKB-KW"/>
</dbReference>
<evidence type="ECO:0000256" key="2">
    <source>
        <dbReference type="ARBA" id="ARBA00022729"/>
    </source>
</evidence>
<organism evidence="9 10">
    <name type="scientific">Kineosphaera limosa NBRC 100340</name>
    <dbReference type="NCBI Taxonomy" id="1184609"/>
    <lineage>
        <taxon>Bacteria</taxon>
        <taxon>Bacillati</taxon>
        <taxon>Actinomycetota</taxon>
        <taxon>Actinomycetes</taxon>
        <taxon>Micrococcales</taxon>
        <taxon>Dermatophilaceae</taxon>
        <taxon>Kineosphaera</taxon>
    </lineage>
</organism>
<reference evidence="9 10" key="1">
    <citation type="submission" date="2012-08" db="EMBL/GenBank/DDBJ databases">
        <title>Whole genome shotgun sequence of Kineosphaera limosa NBRC 100340.</title>
        <authorList>
            <person name="Yoshida I."/>
            <person name="Isaki S."/>
            <person name="Hosoyama A."/>
            <person name="Tsuchikane K."/>
            <person name="Katsumata H."/>
            <person name="Ando Y."/>
            <person name="Ohji S."/>
            <person name="Hamada M."/>
            <person name="Tamura T."/>
            <person name="Yamazoe A."/>
            <person name="Yamazaki S."/>
            <person name="Fujita N."/>
        </authorList>
    </citation>
    <scope>NUCLEOTIDE SEQUENCE [LARGE SCALE GENOMIC DNA]</scope>
    <source>
        <strain evidence="9 10">NBRC 100340</strain>
    </source>
</reference>
<keyword evidence="10" id="KW-1185">Reference proteome</keyword>
<dbReference type="RefSeq" id="WP_006590927.1">
    <property type="nucleotide sequence ID" value="NZ_BAHD01000005.1"/>
</dbReference>
<feature type="compositionally biased region" description="Basic and acidic residues" evidence="6">
    <location>
        <begin position="1"/>
        <end position="14"/>
    </location>
</feature>
<keyword evidence="4" id="KW-1015">Disulfide bond</keyword>
<sequence>MSTGPHDRSARQAKIDAAGPKPSKAKPILVAAVVLVTVAALAVAVWLGNRPGDEPTARPTGTAAAGDYPQGATGPSGGIVVEAANAGADLPTLDIYEDFQCPGCQSMERSLGPTIKEMAESGQIRVVYHMKTFLDRNLKNDASMRAGNGAACAADAGHFQAFHDQVYANAPTSEGQGWTNEQLAQFASSAGMTGDTLATWQQCFDNGTYNGYLQQVEETTAQDGVESTPTLRLNGENLDLRQIASIEDFRAKLLAAGGQ</sequence>
<proteinExistence type="inferred from homology"/>
<feature type="region of interest" description="Disordered" evidence="6">
    <location>
        <begin position="49"/>
        <end position="71"/>
    </location>
</feature>
<keyword evidence="7" id="KW-1133">Transmembrane helix</keyword>
<evidence type="ECO:0000313" key="9">
    <source>
        <dbReference type="EMBL" id="GAB94394.1"/>
    </source>
</evidence>
<evidence type="ECO:0000259" key="8">
    <source>
        <dbReference type="Pfam" id="PF13462"/>
    </source>
</evidence>
<comment type="caution">
    <text evidence="9">The sequence shown here is derived from an EMBL/GenBank/DDBJ whole genome shotgun (WGS) entry which is preliminary data.</text>
</comment>
<keyword evidence="7" id="KW-0812">Transmembrane</keyword>
<feature type="transmembrane region" description="Helical" evidence="7">
    <location>
        <begin position="28"/>
        <end position="48"/>
    </location>
</feature>
<feature type="domain" description="Thioredoxin-like fold" evidence="8">
    <location>
        <begin position="92"/>
        <end position="241"/>
    </location>
</feature>
<evidence type="ECO:0000313" key="10">
    <source>
        <dbReference type="Proteomes" id="UP000008366"/>
    </source>
</evidence>
<evidence type="ECO:0000256" key="1">
    <source>
        <dbReference type="ARBA" id="ARBA00005791"/>
    </source>
</evidence>
<dbReference type="InterPro" id="IPR012336">
    <property type="entry name" value="Thioredoxin-like_fold"/>
</dbReference>
<name>K6X6G9_9MICO</name>
<gene>
    <name evidence="9" type="ORF">KILIM_005_00120</name>
</gene>
<dbReference type="SUPFAM" id="SSF52833">
    <property type="entry name" value="Thioredoxin-like"/>
    <property type="match status" value="1"/>
</dbReference>
<dbReference type="Pfam" id="PF13462">
    <property type="entry name" value="Thioredoxin_4"/>
    <property type="match status" value="1"/>
</dbReference>
<dbReference type="AlphaFoldDB" id="K6X6G9"/>
<keyword evidence="3" id="KW-0560">Oxidoreductase</keyword>
<dbReference type="PANTHER" id="PTHR13887:SF14">
    <property type="entry name" value="DISULFIDE BOND FORMATION PROTEIN D"/>
    <property type="match status" value="1"/>
</dbReference>
<dbReference type="InterPro" id="IPR036249">
    <property type="entry name" value="Thioredoxin-like_sf"/>
</dbReference>
<feature type="region of interest" description="Disordered" evidence="6">
    <location>
        <begin position="1"/>
        <end position="22"/>
    </location>
</feature>
<keyword evidence="2" id="KW-0732">Signal</keyword>
<dbReference type="OrthoDB" id="117402at2"/>
<dbReference type="Gene3D" id="3.40.30.10">
    <property type="entry name" value="Glutaredoxin"/>
    <property type="match status" value="1"/>
</dbReference>
<dbReference type="eggNOG" id="COG1651">
    <property type="taxonomic scope" value="Bacteria"/>
</dbReference>
<dbReference type="PANTHER" id="PTHR13887">
    <property type="entry name" value="GLUTATHIONE S-TRANSFERASE KAPPA"/>
    <property type="match status" value="1"/>
</dbReference>